<evidence type="ECO:0000256" key="2">
    <source>
        <dbReference type="ARBA" id="ARBA00011322"/>
    </source>
</evidence>
<dbReference type="PROSITE" id="PS00675">
    <property type="entry name" value="SIGMA54_INTERACT_1"/>
    <property type="match status" value="1"/>
</dbReference>
<protein>
    <recommendedName>
        <fullName evidence="3">Nuclease SbcCD subunit C</fullName>
    </recommendedName>
</protein>
<evidence type="ECO:0000256" key="1">
    <source>
        <dbReference type="ARBA" id="ARBA00006930"/>
    </source>
</evidence>
<dbReference type="STRING" id="1702221.AALO17_24310"/>
<evidence type="ECO:0000313" key="6">
    <source>
        <dbReference type="EMBL" id="AMK55565.1"/>
    </source>
</evidence>
<dbReference type="InterPro" id="IPR027417">
    <property type="entry name" value="P-loop_NTPase"/>
</dbReference>
<name>A0A140DY38_9FIRM</name>
<feature type="coiled-coil region" evidence="4">
    <location>
        <begin position="244"/>
        <end position="285"/>
    </location>
</feature>
<dbReference type="InterPro" id="IPR025662">
    <property type="entry name" value="Sigma_54_int_dom_ATP-bd_1"/>
</dbReference>
<dbReference type="Proteomes" id="UP000069771">
    <property type="component" value="Chromosome"/>
</dbReference>
<sequence length="855" mass="95414">MKPLKLELEAFGPYANREVIDFAAFGGQGLILITGETGAGKTVLFDGLMYALYGQPSQRERDAQMLRCKNAEPGTVTRVSLTFEEKGQVYTVTREPMQTKLKKNKKEFKKTPDPERLELKTETGVLENREAATRIRDLLGLDAAQFSQTVLIAQGAFRDLLTADSQRRQEIFRDLFGTGLYDRIQAELQERARLKREELKACVAENETGRRQLSLYDGVPFDGAACRKVLDAEATEICTSRASLKERETALQGLIMQAEQLKARAQEQKRKALLLERKNKALKEEADCRKRLRELEPQEAAFAKDRNSIGGLEKQAADARKAESLQTDMEALEASIGRKGDEVRKTGAELETDRTRLQALREVPVQLEQTRAVLAELEKQQTRARERAQLVQELEAVRKTLGQALEKFEAANGAWVRANRRFLAGQAGILAASLEAGQPCPVCGSVDHPAPAPLEQDVPDEAQVQRLKQKAHEADVRQQQAAAAVHEREGRLSLLEDVPVRELDQKLRESKAMLQGLERQMEEKTRLERQVPGREQALETLRKEQTALETKLAGLRSSAALLTGTRGAQELEAEIRERRQRCDAFDRELQESRKQLAACESRAAEAQAAMDQIPDAEQVSEAAVKDLETRRQTLSGDIEEDRRRLEERDHVLRNDVQRLKKLEAGFAKQAELEQASADVSMLARTLAGTQSGMQRISLEAWVQMMYLDQVLEAANRRFLQLSRGQYRLVRSEGQKKGAGKTGLDLAVEDRFSGEVRPVQTLSGGESFEASLCLAMGLSDRVAAANPGISIDTLFIDEGFGSLDEESLSKAMQVLSELAQYRCVAVISHVAGLKTAIDRQIQVKKNQGTSHVRLQV</sequence>
<comment type="similarity">
    <text evidence="1">Belongs to the SMC family. SbcC subfamily.</text>
</comment>
<comment type="subunit">
    <text evidence="2">Heterodimer of SbcC and SbcD.</text>
</comment>
<dbReference type="InterPro" id="IPR038729">
    <property type="entry name" value="Rad50/SbcC_AAA"/>
</dbReference>
<dbReference type="SUPFAM" id="SSF52540">
    <property type="entry name" value="P-loop containing nucleoside triphosphate hydrolases"/>
    <property type="match status" value="1"/>
</dbReference>
<dbReference type="RefSeq" id="WP_067559368.1">
    <property type="nucleotide sequence ID" value="NZ_CANRYF010000046.1"/>
</dbReference>
<keyword evidence="7" id="KW-1185">Reference proteome</keyword>
<dbReference type="PANTHER" id="PTHR32114">
    <property type="entry name" value="ABC TRANSPORTER ABCH.3"/>
    <property type="match status" value="1"/>
</dbReference>
<feature type="coiled-coil region" evidence="4">
    <location>
        <begin position="500"/>
        <end position="662"/>
    </location>
</feature>
<dbReference type="GO" id="GO:0016887">
    <property type="term" value="F:ATP hydrolysis activity"/>
    <property type="evidence" value="ECO:0007669"/>
    <property type="project" value="InterPro"/>
</dbReference>
<dbReference type="KEGG" id="fro:AALO17_24310"/>
<dbReference type="PANTHER" id="PTHR32114:SF2">
    <property type="entry name" value="ABC TRANSPORTER ABCH.3"/>
    <property type="match status" value="1"/>
</dbReference>
<evidence type="ECO:0000256" key="4">
    <source>
        <dbReference type="SAM" id="Coils"/>
    </source>
</evidence>
<reference evidence="6 7" key="1">
    <citation type="journal article" date="2016" name="Gut Pathog.">
        <title>Whole genome sequencing of "Faecalibaculum rodentium" ALO17, isolated from C57BL/6J laboratory mouse feces.</title>
        <authorList>
            <person name="Lim S."/>
            <person name="Chang D.H."/>
            <person name="Ahn S."/>
            <person name="Kim B.C."/>
        </authorList>
    </citation>
    <scope>NUCLEOTIDE SEQUENCE [LARGE SCALE GENOMIC DNA]</scope>
    <source>
        <strain evidence="6 7">Alo17</strain>
    </source>
</reference>
<feature type="domain" description="Rad50/SbcC-type AAA" evidence="5">
    <location>
        <begin position="5"/>
        <end position="201"/>
    </location>
</feature>
<dbReference type="Pfam" id="PF13558">
    <property type="entry name" value="SbcC_Walker_B"/>
    <property type="match status" value="1"/>
</dbReference>
<dbReference type="Pfam" id="PF13476">
    <property type="entry name" value="AAA_23"/>
    <property type="match status" value="1"/>
</dbReference>
<feature type="coiled-coil region" evidence="4">
    <location>
        <begin position="367"/>
        <end position="411"/>
    </location>
</feature>
<keyword evidence="4" id="KW-0175">Coiled coil</keyword>
<evidence type="ECO:0000313" key="7">
    <source>
        <dbReference type="Proteomes" id="UP000069771"/>
    </source>
</evidence>
<dbReference type="GO" id="GO:0006302">
    <property type="term" value="P:double-strand break repair"/>
    <property type="evidence" value="ECO:0007669"/>
    <property type="project" value="InterPro"/>
</dbReference>
<evidence type="ECO:0000256" key="3">
    <source>
        <dbReference type="ARBA" id="ARBA00013368"/>
    </source>
</evidence>
<evidence type="ECO:0000259" key="5">
    <source>
        <dbReference type="Pfam" id="PF13476"/>
    </source>
</evidence>
<gene>
    <name evidence="6" type="ORF">AALO17_24310</name>
</gene>
<proteinExistence type="inferred from homology"/>
<dbReference type="GeneID" id="78478957"/>
<organism evidence="6 7">
    <name type="scientific">Faecalibaculum rodentium</name>
    <dbReference type="NCBI Taxonomy" id="1702221"/>
    <lineage>
        <taxon>Bacteria</taxon>
        <taxon>Bacillati</taxon>
        <taxon>Bacillota</taxon>
        <taxon>Erysipelotrichia</taxon>
        <taxon>Erysipelotrichales</taxon>
        <taxon>Erysipelotrichaceae</taxon>
        <taxon>Faecalibaculum</taxon>
    </lineage>
</organism>
<dbReference type="PATRIC" id="fig|1702221.3.peg.2363"/>
<dbReference type="OrthoDB" id="9795626at2"/>
<dbReference type="Gene3D" id="3.40.50.300">
    <property type="entry name" value="P-loop containing nucleotide triphosphate hydrolases"/>
    <property type="match status" value="2"/>
</dbReference>
<accession>A0A140DY38</accession>
<dbReference type="AlphaFoldDB" id="A0A140DY38"/>
<dbReference type="EMBL" id="CP011391">
    <property type="protein sequence ID" value="AMK55565.1"/>
    <property type="molecule type" value="Genomic_DNA"/>
</dbReference>